<dbReference type="EMBL" id="MN183282">
    <property type="protein sequence ID" value="QED11722.1"/>
    <property type="molecule type" value="Genomic_DNA"/>
</dbReference>
<proteinExistence type="predicted"/>
<accession>A0A5B8WM77</accession>
<evidence type="ECO:0000313" key="2">
    <source>
        <dbReference type="Proteomes" id="UP000321915"/>
    </source>
</evidence>
<dbReference type="KEGG" id="vg:77936594"/>
<sequence>MQVRQIQRRVPTRSAVYFEGGYANAIEIMKWVGALGGDGTFCDWSGKVEDDGAEGIWIRTKPGGSIFLQKYDWLIKEDVGFSICSNDRMRRDYVIF</sequence>
<dbReference type="RefSeq" id="YP_010660600.1">
    <property type="nucleotide sequence ID" value="NC_070877.1"/>
</dbReference>
<organism evidence="1 2">
    <name type="scientific">Arthrobacter phage Qui</name>
    <dbReference type="NCBI Taxonomy" id="2603260"/>
    <lineage>
        <taxon>Viruses</taxon>
        <taxon>Duplodnaviria</taxon>
        <taxon>Heunggongvirae</taxon>
        <taxon>Uroviricota</taxon>
        <taxon>Caudoviricetes</taxon>
        <taxon>Quivirus</taxon>
        <taxon>Quivirus qui</taxon>
    </lineage>
</organism>
<dbReference type="GeneID" id="77936594"/>
<dbReference type="Proteomes" id="UP000321915">
    <property type="component" value="Segment"/>
</dbReference>
<protein>
    <submittedName>
        <fullName evidence="1">Uncharacterized protein</fullName>
    </submittedName>
</protein>
<gene>
    <name evidence="1" type="primary">234</name>
    <name evidence="1" type="ORF">SEA_QUI_234</name>
</gene>
<evidence type="ECO:0000313" key="1">
    <source>
        <dbReference type="EMBL" id="QED11722.1"/>
    </source>
</evidence>
<reference evidence="1 2" key="1">
    <citation type="submission" date="2019-07" db="EMBL/GenBank/DDBJ databases">
        <authorList>
            <person name="Abdullah A."/>
            <person name="Lima G.C."/>
            <person name="Cuneo C.K."/>
            <person name="Ennest D.C."/>
            <person name="Fritz K.J."/>
            <person name="Johnson B.T."/>
            <person name="Larson S.M."/>
            <person name="Lemunyete M.N."/>
            <person name="Murray M.B."/>
            <person name="Osmond D.E."/>
            <person name="Patras K.A."/>
            <person name="Ransibrahmanakul S."/>
            <person name="Simpson K.A."/>
            <person name="Thull B.S."/>
            <person name="Wetzel S."/>
            <person name="Bonilla J.A."/>
            <person name="Klyczek K."/>
            <person name="Garlena R.A."/>
            <person name="Russell D.A."/>
            <person name="Pope W.H."/>
            <person name="Jacobs-Sera D."/>
            <person name="Hatfull G.F."/>
        </authorList>
    </citation>
    <scope>NUCLEOTIDE SEQUENCE [LARGE SCALE GENOMIC DNA]</scope>
</reference>
<keyword evidence="2" id="KW-1185">Reference proteome</keyword>
<name>A0A5B8WM77_9CAUD</name>